<accession>A0A6C0J5B2</accession>
<sequence>MFSLTCISIITSKTSLNYGKICGNKGKYVTQGLCGLHARHLKPISPRTIIKPITHLSILPKSSGISTVTFSYEKDFYDSQIRTGDKVVSNFMDGMRNVLLVAQMQAGKTGVAKYVYLNLNNKVSPKILIPFVIIPVNDNGIHGQACREFSEIGVPYENILSLVQMMGNHGIIRKIIDTCYNDDKYEFLFIVDESHLNSEVNKEDIATTSEVLKLANIYINGSRTRNSNYMLTISATANAEMASMSCKKIIGKKTHVILETTDDYYGVVKMFINKKVHQSFDLNKEDGQNKLCDLLAANVHKMKYAIVRVTKSTKQLQDVAKKINQVGILTIEHHSKNKDKTSLSSLVSDEPEKFTVILILNRARASIQLDTRHICLVHDNINAAVDVTAQSLLGRACGYNKEGHGVEIYCNVDAAGLYRDWVMTDFSHKSIPSTKMINGGITKSNMTMRTTRWIAHIPKKGCLPDDEQEVLKSENIEWGETKKFSSNFYNQPEIQTLIDSIINSSGIPDEFSEPFNSGKSTTIIKSQSSYGKFWSGKDSKKSHHGFNLPEPTEENITKKGYYLYINIIPGADYGKWRLYYTGRTYNNLVEFPSETSKKSTFHPRFSPSYN</sequence>
<dbReference type="InterPro" id="IPR027417">
    <property type="entry name" value="P-loop_NTPase"/>
</dbReference>
<reference evidence="1" key="1">
    <citation type="journal article" date="2020" name="Nature">
        <title>Giant virus diversity and host interactions through global metagenomics.</title>
        <authorList>
            <person name="Schulz F."/>
            <person name="Roux S."/>
            <person name="Paez-Espino D."/>
            <person name="Jungbluth S."/>
            <person name="Walsh D.A."/>
            <person name="Denef V.J."/>
            <person name="McMahon K.D."/>
            <person name="Konstantinidis K.T."/>
            <person name="Eloe-Fadrosh E.A."/>
            <person name="Kyrpides N.C."/>
            <person name="Woyke T."/>
        </authorList>
    </citation>
    <scope>NUCLEOTIDE SEQUENCE</scope>
    <source>
        <strain evidence="1">GVMAG-M-3300025860-20</strain>
    </source>
</reference>
<name>A0A6C0J5B2_9ZZZZ</name>
<protein>
    <submittedName>
        <fullName evidence="1">Uncharacterized protein</fullName>
    </submittedName>
</protein>
<evidence type="ECO:0000313" key="1">
    <source>
        <dbReference type="EMBL" id="QHU00822.1"/>
    </source>
</evidence>
<dbReference type="SUPFAM" id="SSF52540">
    <property type="entry name" value="P-loop containing nucleoside triphosphate hydrolases"/>
    <property type="match status" value="1"/>
</dbReference>
<dbReference type="EMBL" id="MN740329">
    <property type="protein sequence ID" value="QHU00822.1"/>
    <property type="molecule type" value="Genomic_DNA"/>
</dbReference>
<proteinExistence type="predicted"/>
<organism evidence="1">
    <name type="scientific">viral metagenome</name>
    <dbReference type="NCBI Taxonomy" id="1070528"/>
    <lineage>
        <taxon>unclassified sequences</taxon>
        <taxon>metagenomes</taxon>
        <taxon>organismal metagenomes</taxon>
    </lineage>
</organism>
<dbReference type="AlphaFoldDB" id="A0A6C0J5B2"/>